<dbReference type="InterPro" id="IPR042160">
    <property type="entry name" value="HD-Zip_IV"/>
</dbReference>
<comment type="subcellular location">
    <subcellularLocation>
        <location evidence="1 9 10">Nucleus</location>
    </subcellularLocation>
</comment>
<feature type="domain" description="START" evidence="14">
    <location>
        <begin position="205"/>
        <end position="436"/>
    </location>
</feature>
<dbReference type="GO" id="GO:0003677">
    <property type="term" value="F:DNA binding"/>
    <property type="evidence" value="ECO:0007669"/>
    <property type="project" value="UniProtKB-UniRule"/>
</dbReference>
<dbReference type="EMBL" id="CM002293">
    <property type="protein sequence ID" value="ESW19455.1"/>
    <property type="molecule type" value="Genomic_DNA"/>
</dbReference>
<proteinExistence type="inferred from homology"/>
<keyword evidence="6 9" id="KW-0371">Homeobox</keyword>
<dbReference type="Pfam" id="PF25797">
    <property type="entry name" value="PDF2_C"/>
    <property type="match status" value="1"/>
</dbReference>
<dbReference type="PROSITE" id="PS50071">
    <property type="entry name" value="HOMEOBOX_2"/>
    <property type="match status" value="1"/>
</dbReference>
<keyword evidence="7" id="KW-0804">Transcription</keyword>
<name>V7BQY0_PHAVU</name>
<feature type="domain" description="Homeobox" evidence="13">
    <location>
        <begin position="29"/>
        <end position="89"/>
    </location>
</feature>
<evidence type="ECO:0000256" key="6">
    <source>
        <dbReference type="ARBA" id="ARBA00023155"/>
    </source>
</evidence>
<gene>
    <name evidence="15" type="ORF">PHAVU_006G126600g</name>
</gene>
<dbReference type="Pfam" id="PF00046">
    <property type="entry name" value="Homeodomain"/>
    <property type="match status" value="1"/>
</dbReference>
<dbReference type="Gene3D" id="1.10.10.60">
    <property type="entry name" value="Homeodomain-like"/>
    <property type="match status" value="1"/>
</dbReference>
<dbReference type="InterPro" id="IPR009057">
    <property type="entry name" value="Homeodomain-like_sf"/>
</dbReference>
<dbReference type="CDD" id="cd00086">
    <property type="entry name" value="homeodomain"/>
    <property type="match status" value="1"/>
</dbReference>
<comment type="similarity">
    <text evidence="2">Belongs to the HD-ZIP homeobox family. Class IV subfamily.</text>
</comment>
<keyword evidence="4 11" id="KW-0175">Coiled coil</keyword>
<dbReference type="SMR" id="V7BQY0"/>
<dbReference type="SMART" id="SM00389">
    <property type="entry name" value="HOX"/>
    <property type="match status" value="1"/>
</dbReference>
<dbReference type="GO" id="GO:0008289">
    <property type="term" value="F:lipid binding"/>
    <property type="evidence" value="ECO:0007669"/>
    <property type="project" value="InterPro"/>
</dbReference>
<dbReference type="Proteomes" id="UP000000226">
    <property type="component" value="Chromosome 6"/>
</dbReference>
<dbReference type="InterPro" id="IPR023393">
    <property type="entry name" value="START-like_dom_sf"/>
</dbReference>
<dbReference type="PROSITE" id="PS00027">
    <property type="entry name" value="HOMEOBOX_1"/>
    <property type="match status" value="1"/>
</dbReference>
<evidence type="ECO:0000256" key="5">
    <source>
        <dbReference type="ARBA" id="ARBA00023125"/>
    </source>
</evidence>
<dbReference type="OrthoDB" id="6159439at2759"/>
<evidence type="ECO:0000313" key="15">
    <source>
        <dbReference type="EMBL" id="ESW19455.1"/>
    </source>
</evidence>
<dbReference type="Pfam" id="PF01852">
    <property type="entry name" value="START"/>
    <property type="match status" value="1"/>
</dbReference>
<evidence type="ECO:0000256" key="1">
    <source>
        <dbReference type="ARBA" id="ARBA00004123"/>
    </source>
</evidence>
<dbReference type="Gramene" id="ESW19455">
    <property type="protein sequence ID" value="ESW19455"/>
    <property type="gene ID" value="PHAVU_006G126600g"/>
</dbReference>
<evidence type="ECO:0000256" key="2">
    <source>
        <dbReference type="ARBA" id="ARBA00006789"/>
    </source>
</evidence>
<organism evidence="15 16">
    <name type="scientific">Phaseolus vulgaris</name>
    <name type="common">Kidney bean</name>
    <name type="synonym">French bean</name>
    <dbReference type="NCBI Taxonomy" id="3885"/>
    <lineage>
        <taxon>Eukaryota</taxon>
        <taxon>Viridiplantae</taxon>
        <taxon>Streptophyta</taxon>
        <taxon>Embryophyta</taxon>
        <taxon>Tracheophyta</taxon>
        <taxon>Spermatophyta</taxon>
        <taxon>Magnoliopsida</taxon>
        <taxon>eudicotyledons</taxon>
        <taxon>Gunneridae</taxon>
        <taxon>Pentapetalae</taxon>
        <taxon>rosids</taxon>
        <taxon>fabids</taxon>
        <taxon>Fabales</taxon>
        <taxon>Fabaceae</taxon>
        <taxon>Papilionoideae</taxon>
        <taxon>50 kb inversion clade</taxon>
        <taxon>NPAAA clade</taxon>
        <taxon>indigoferoid/millettioid clade</taxon>
        <taxon>Phaseoleae</taxon>
        <taxon>Phaseolus</taxon>
    </lineage>
</organism>
<keyword evidence="5 9" id="KW-0238">DNA-binding</keyword>
<dbReference type="AlphaFoldDB" id="V7BQY0"/>
<dbReference type="SUPFAM" id="SSF46689">
    <property type="entry name" value="Homeodomain-like"/>
    <property type="match status" value="1"/>
</dbReference>
<keyword evidence="3" id="KW-0805">Transcription regulation</keyword>
<evidence type="ECO:0000256" key="7">
    <source>
        <dbReference type="ARBA" id="ARBA00023163"/>
    </source>
</evidence>
<dbReference type="STRING" id="3885.V7BQY0"/>
<feature type="DNA-binding region" description="Homeobox" evidence="9">
    <location>
        <begin position="31"/>
        <end position="90"/>
    </location>
</feature>
<dbReference type="InterPro" id="IPR002913">
    <property type="entry name" value="START_lipid-bd_dom"/>
</dbReference>
<evidence type="ECO:0000256" key="8">
    <source>
        <dbReference type="ARBA" id="ARBA00023242"/>
    </source>
</evidence>
<evidence type="ECO:0000256" key="10">
    <source>
        <dbReference type="RuleBase" id="RU000682"/>
    </source>
</evidence>
<dbReference type="eggNOG" id="ENOG502QTNV">
    <property type="taxonomic scope" value="Eukaryota"/>
</dbReference>
<feature type="compositionally biased region" description="Basic residues" evidence="12">
    <location>
        <begin position="17"/>
        <end position="36"/>
    </location>
</feature>
<keyword evidence="16" id="KW-1185">Reference proteome</keyword>
<dbReference type="PROSITE" id="PS50848">
    <property type="entry name" value="START"/>
    <property type="match status" value="1"/>
</dbReference>
<dbReference type="GO" id="GO:0000981">
    <property type="term" value="F:DNA-binding transcription factor activity, RNA polymerase II-specific"/>
    <property type="evidence" value="ECO:0007669"/>
    <property type="project" value="InterPro"/>
</dbReference>
<accession>V7BQY0</accession>
<dbReference type="SUPFAM" id="SSF55961">
    <property type="entry name" value="Bet v1-like"/>
    <property type="match status" value="2"/>
</dbReference>
<protein>
    <submittedName>
        <fullName evidence="15">Uncharacterized protein</fullName>
    </submittedName>
</protein>
<evidence type="ECO:0000259" key="13">
    <source>
        <dbReference type="PROSITE" id="PS50071"/>
    </source>
</evidence>
<evidence type="ECO:0000256" key="12">
    <source>
        <dbReference type="SAM" id="MobiDB-lite"/>
    </source>
</evidence>
<dbReference type="PANTHER" id="PTHR45654">
    <property type="entry name" value="HOMEOBOX-LEUCINE ZIPPER PROTEIN MERISTEM L1"/>
    <property type="match status" value="1"/>
</dbReference>
<dbReference type="PANTHER" id="PTHR45654:SF9">
    <property type="entry name" value="HOMEOBOX-LEUCINE ZIPPER PROTEIN HDG10-RELATED"/>
    <property type="match status" value="1"/>
</dbReference>
<evidence type="ECO:0000313" key="16">
    <source>
        <dbReference type="Proteomes" id="UP000000226"/>
    </source>
</evidence>
<keyword evidence="8 9" id="KW-0539">Nucleus</keyword>
<reference evidence="16" key="1">
    <citation type="journal article" date="2014" name="Nat. Genet.">
        <title>A reference genome for common bean and genome-wide analysis of dual domestications.</title>
        <authorList>
            <person name="Schmutz J."/>
            <person name="McClean P.E."/>
            <person name="Mamidi S."/>
            <person name="Wu G.A."/>
            <person name="Cannon S.B."/>
            <person name="Grimwood J."/>
            <person name="Jenkins J."/>
            <person name="Shu S."/>
            <person name="Song Q."/>
            <person name="Chavarro C."/>
            <person name="Torres-Torres M."/>
            <person name="Geffroy V."/>
            <person name="Moghaddam S.M."/>
            <person name="Gao D."/>
            <person name="Abernathy B."/>
            <person name="Barry K."/>
            <person name="Blair M."/>
            <person name="Brick M.A."/>
            <person name="Chovatia M."/>
            <person name="Gepts P."/>
            <person name="Goodstein D.M."/>
            <person name="Gonzales M."/>
            <person name="Hellsten U."/>
            <person name="Hyten D.L."/>
            <person name="Jia G."/>
            <person name="Kelly J.D."/>
            <person name="Kudrna D."/>
            <person name="Lee R."/>
            <person name="Richard M.M."/>
            <person name="Miklas P.N."/>
            <person name="Osorno J.M."/>
            <person name="Rodrigues J."/>
            <person name="Thareau V."/>
            <person name="Urrea C.A."/>
            <person name="Wang M."/>
            <person name="Yu Y."/>
            <person name="Zhang M."/>
            <person name="Wing R.A."/>
            <person name="Cregan P.B."/>
            <person name="Rokhsar D.S."/>
            <person name="Jackson S.A."/>
        </authorList>
    </citation>
    <scope>NUCLEOTIDE SEQUENCE [LARGE SCALE GENOMIC DNA]</scope>
    <source>
        <strain evidence="16">cv. G19833</strain>
    </source>
</reference>
<evidence type="ECO:0000256" key="4">
    <source>
        <dbReference type="ARBA" id="ARBA00023054"/>
    </source>
</evidence>
<evidence type="ECO:0000256" key="11">
    <source>
        <dbReference type="SAM" id="Coils"/>
    </source>
</evidence>
<feature type="compositionally biased region" description="Gly residues" evidence="12">
    <location>
        <begin position="1"/>
        <end position="11"/>
    </location>
</feature>
<dbReference type="InterPro" id="IPR017970">
    <property type="entry name" value="Homeobox_CS"/>
</dbReference>
<dbReference type="InterPro" id="IPR001356">
    <property type="entry name" value="HD"/>
</dbReference>
<evidence type="ECO:0000259" key="14">
    <source>
        <dbReference type="PROSITE" id="PS50848"/>
    </source>
</evidence>
<dbReference type="InterPro" id="IPR057993">
    <property type="entry name" value="HD-Zip_IV_C"/>
</dbReference>
<dbReference type="SMART" id="SM00234">
    <property type="entry name" value="START"/>
    <property type="match status" value="1"/>
</dbReference>
<evidence type="ECO:0000256" key="9">
    <source>
        <dbReference type="PROSITE-ProRule" id="PRU00108"/>
    </source>
</evidence>
<feature type="region of interest" description="Disordered" evidence="12">
    <location>
        <begin position="1"/>
        <end position="39"/>
    </location>
</feature>
<dbReference type="OMA" id="QDCYMDA"/>
<sequence length="698" mass="79608">MDFAMGGAGGSGDDHHNHNHNYSHNKISNKGKKAYHGHNADRTSKLEEMFRKCPHPTKSTRCQIAEELGLDPKQVKFWFQNKRTQIKTQTERTNNSIFRIENERIRNDNLLLREAFKNIICPSCGGPSNVDEKRQRSLEQLRLENARLREEHEKVSSALEKYMDKPMLDLNMDYTLMRGSSSQGGSMSGSFQDEDTMSNLGRKITQVEKTMMSQTAVAAKEELVKLLCTNEPIWVKSSNDQRFVLHLESYEQFFPRINHFKNSQARVESSKDSRVVRIKATELVDMFLNSENWENLFSTIVTKARTIEVLENGSNRSGVLLLMNEEMHVLSPLVPSRELCFLRYCEQIEAHSWVIVDVSVDCTNGNNNPKYWRFPSGCMIHEISNELCWISWVEHVEVDEKIETHQLYKDIVNNNIAYGAERWLLELQRMCARFSSVGVECIPNYDSYGVITTLGGRKNMMRFSDQMVKNFYGILNMVSTKRDFPEHLAEENINIRITTRKYTNSSLSNGMIIFIATTSFRLPLPSENVFDFFRDPIKRAKWDVMCYESPVHEVARISIGTQPSNYISIIQPVHRNANNMAIIQESCIDPLGSYVVYSPINISDIKMAINGEESTTLAIFPSGIVISKDEQSITNASAWSSGSDDTRTHSTLLTVAFQIMMNGPTTMIAESKTVVNSLMTSTIQNINHALINGSNLEF</sequence>
<dbReference type="Gene3D" id="3.30.530.20">
    <property type="match status" value="1"/>
</dbReference>
<evidence type="ECO:0000256" key="3">
    <source>
        <dbReference type="ARBA" id="ARBA00023015"/>
    </source>
</evidence>
<feature type="coiled-coil region" evidence="11">
    <location>
        <begin position="131"/>
        <end position="165"/>
    </location>
</feature>
<dbReference type="CDD" id="cd08875">
    <property type="entry name" value="START_ArGLABRA2_like"/>
    <property type="match status" value="1"/>
</dbReference>
<dbReference type="GO" id="GO:0005634">
    <property type="term" value="C:nucleus"/>
    <property type="evidence" value="ECO:0007669"/>
    <property type="project" value="UniProtKB-SubCell"/>
</dbReference>